<name>A0A843VZR2_COLES</name>
<accession>A0A843VZR2</accession>
<reference evidence="1" key="1">
    <citation type="submission" date="2017-07" db="EMBL/GenBank/DDBJ databases">
        <title>Taro Niue Genome Assembly and Annotation.</title>
        <authorList>
            <person name="Atibalentja N."/>
            <person name="Keating K."/>
            <person name="Fields C.J."/>
        </authorList>
    </citation>
    <scope>NUCLEOTIDE SEQUENCE</scope>
    <source>
        <strain evidence="1">Niue_2</strain>
        <tissue evidence="1">Leaf</tissue>
    </source>
</reference>
<proteinExistence type="predicted"/>
<organism evidence="1 2">
    <name type="scientific">Colocasia esculenta</name>
    <name type="common">Wild taro</name>
    <name type="synonym">Arum esculentum</name>
    <dbReference type="NCBI Taxonomy" id="4460"/>
    <lineage>
        <taxon>Eukaryota</taxon>
        <taxon>Viridiplantae</taxon>
        <taxon>Streptophyta</taxon>
        <taxon>Embryophyta</taxon>
        <taxon>Tracheophyta</taxon>
        <taxon>Spermatophyta</taxon>
        <taxon>Magnoliopsida</taxon>
        <taxon>Liliopsida</taxon>
        <taxon>Araceae</taxon>
        <taxon>Aroideae</taxon>
        <taxon>Colocasieae</taxon>
        <taxon>Colocasia</taxon>
    </lineage>
</organism>
<dbReference type="Proteomes" id="UP000652761">
    <property type="component" value="Unassembled WGS sequence"/>
</dbReference>
<gene>
    <name evidence="1" type="ORF">Taro_035176</name>
</gene>
<keyword evidence="2" id="KW-1185">Reference proteome</keyword>
<protein>
    <submittedName>
        <fullName evidence="1">Uncharacterized protein</fullName>
    </submittedName>
</protein>
<sequence>MLHSSCHLHQCLPHSDANAIATDYPSPYGRFSEDPDWVAFKNDFRQIRNIIGSLAVTLQKIASKIDPAREDEHEEQPEEVHYVADPTLIEEYEEQMKEVHYVVDPELEDEYYRQIESELSEADEDDPEEKHEPMIEEIVVDWLKPIVDASLYGFDHIWSDIEAHYLSSSVLLLYPLIQEVRRAMWVFIYM</sequence>
<dbReference type="AlphaFoldDB" id="A0A843VZR2"/>
<evidence type="ECO:0000313" key="2">
    <source>
        <dbReference type="Proteomes" id="UP000652761"/>
    </source>
</evidence>
<dbReference type="EMBL" id="NMUH01002851">
    <property type="protein sequence ID" value="MQM02409.1"/>
    <property type="molecule type" value="Genomic_DNA"/>
</dbReference>
<comment type="caution">
    <text evidence="1">The sequence shown here is derived from an EMBL/GenBank/DDBJ whole genome shotgun (WGS) entry which is preliminary data.</text>
</comment>
<evidence type="ECO:0000313" key="1">
    <source>
        <dbReference type="EMBL" id="MQM02409.1"/>
    </source>
</evidence>